<dbReference type="PANTHER" id="PTHR30212:SF2">
    <property type="entry name" value="PROTEIN YIIM"/>
    <property type="match status" value="1"/>
</dbReference>
<feature type="compositionally biased region" description="Pro residues" evidence="3">
    <location>
        <begin position="482"/>
        <end position="491"/>
    </location>
</feature>
<dbReference type="InterPro" id="IPR036010">
    <property type="entry name" value="2Fe-2S_ferredoxin-like_sf"/>
</dbReference>
<dbReference type="RefSeq" id="WP_091367742.1">
    <property type="nucleotide sequence ID" value="NZ_FMZF01000006.1"/>
</dbReference>
<evidence type="ECO:0000259" key="6">
    <source>
        <dbReference type="PROSITE" id="PS51384"/>
    </source>
</evidence>
<dbReference type="GO" id="GO:0016491">
    <property type="term" value="F:oxidoreductase activity"/>
    <property type="evidence" value="ECO:0007669"/>
    <property type="project" value="InterPro"/>
</dbReference>
<feature type="domain" description="MOSC" evidence="5">
    <location>
        <begin position="30"/>
        <end position="165"/>
    </location>
</feature>
<dbReference type="Gene3D" id="3.40.50.80">
    <property type="entry name" value="Nucleotide-binding domain of ferredoxin-NADP reductase (FNR) module"/>
    <property type="match status" value="1"/>
</dbReference>
<dbReference type="STRING" id="1190417.SAMN05660690_3894"/>
<keyword evidence="1" id="KW-0479">Metal-binding</keyword>
<dbReference type="Proteomes" id="UP000199416">
    <property type="component" value="Unassembled WGS sequence"/>
</dbReference>
<dbReference type="InterPro" id="IPR005163">
    <property type="entry name" value="Tri_helical_YiiM-like"/>
</dbReference>
<dbReference type="PANTHER" id="PTHR30212">
    <property type="entry name" value="PROTEIN YIIM"/>
    <property type="match status" value="1"/>
</dbReference>
<reference evidence="8" key="1">
    <citation type="submission" date="2016-10" db="EMBL/GenBank/DDBJ databases">
        <authorList>
            <person name="Varghese N."/>
            <person name="Submissions S."/>
        </authorList>
    </citation>
    <scope>NUCLEOTIDE SEQUENCE [LARGE SCALE GENOMIC DNA]</scope>
    <source>
        <strain evidence="8">DSM 45421</strain>
    </source>
</reference>
<protein>
    <submittedName>
        <fullName evidence="7">Ferredoxin-NADP reductase</fullName>
    </submittedName>
</protein>
<dbReference type="Gene3D" id="2.40.30.10">
    <property type="entry name" value="Translation factors"/>
    <property type="match status" value="1"/>
</dbReference>
<dbReference type="EMBL" id="FMZF01000006">
    <property type="protein sequence ID" value="SDD28939.1"/>
    <property type="molecule type" value="Genomic_DNA"/>
</dbReference>
<dbReference type="InterPro" id="IPR011037">
    <property type="entry name" value="Pyrv_Knase-like_insert_dom_sf"/>
</dbReference>
<dbReference type="InterPro" id="IPR017938">
    <property type="entry name" value="Riboflavin_synthase-like_b-brl"/>
</dbReference>
<keyword evidence="2" id="KW-0411">Iron-sulfur</keyword>
<keyword evidence="1" id="KW-0408">Iron</keyword>
<dbReference type="CDD" id="cd06184">
    <property type="entry name" value="flavohem_like_fad_nad_binding"/>
    <property type="match status" value="1"/>
</dbReference>
<dbReference type="Pfam" id="PF03475">
    <property type="entry name" value="YiiM_3-alpha"/>
    <property type="match status" value="1"/>
</dbReference>
<evidence type="ECO:0000259" key="4">
    <source>
        <dbReference type="PROSITE" id="PS51085"/>
    </source>
</evidence>
<proteinExistence type="predicted"/>
<evidence type="ECO:0000313" key="7">
    <source>
        <dbReference type="EMBL" id="SDD28939.1"/>
    </source>
</evidence>
<feature type="region of interest" description="Disordered" evidence="3">
    <location>
        <begin position="472"/>
        <end position="491"/>
    </location>
</feature>
<organism evidence="7 8">
    <name type="scientific">Geodermatophilus telluris</name>
    <dbReference type="NCBI Taxonomy" id="1190417"/>
    <lineage>
        <taxon>Bacteria</taxon>
        <taxon>Bacillati</taxon>
        <taxon>Actinomycetota</taxon>
        <taxon>Actinomycetes</taxon>
        <taxon>Geodermatophilales</taxon>
        <taxon>Geodermatophilaceae</taxon>
        <taxon>Geodermatophilus</taxon>
    </lineage>
</organism>
<keyword evidence="8" id="KW-1185">Reference proteome</keyword>
<feature type="domain" description="2Fe-2S ferredoxin-type" evidence="4">
    <location>
        <begin position="496"/>
        <end position="578"/>
    </location>
</feature>
<dbReference type="GO" id="GO:0051537">
    <property type="term" value="F:2 iron, 2 sulfur cluster binding"/>
    <property type="evidence" value="ECO:0007669"/>
    <property type="project" value="UniProtKB-KW"/>
</dbReference>
<dbReference type="AlphaFoldDB" id="A0A1G6TIU6"/>
<dbReference type="GO" id="GO:0030151">
    <property type="term" value="F:molybdenum ion binding"/>
    <property type="evidence" value="ECO:0007669"/>
    <property type="project" value="InterPro"/>
</dbReference>
<sequence length="578" mass="62372">MTDRLLSVNVGGPREVSWRGRTVRTAVYKQPVPGVRMVRRINIDGDEQADRLAHGGEHRAVFVYQIGSYRYWEQVLGREDFVHGQFGENFTVEGLPDDEVCIGDRYRIGQAEFEVTQPRVTCYRVGIRLGVPEMPTLLVAHHRPGFYLRVLQEGLVEAGQEIVRTGEAQDRLTVADVDALLYLPGRSRATLRRAVAIPALSRGWRDSFRALLDQAPEEAASRPAWEGFRPMRVAAKQAESSTISSFRLLPADGGAVPAAEPGQYLTLRLQPDAEAHPVLRSYSMSRPPDAQSGYRVSVKLEPGGSASGLLHRTVQVGDLVEVAAPRGRFTLHAGERPVVLVSAGVGATPVLAMLHDLTVRRDPRTVWWVHGARDDAEQAFAAEVDELLARLPDAHRLVAHSRPRPGAGARPDVVGRLGAGVLEDAGVPFDADFYLCGPAGFLRDLGAGLAARGVPPERVAVEVFGSEGATTSGIVATGTPRAPHPPPGVRPPGPGPAVSFVRSRLTVPWDAHSGTLLELAEACDVPVRFSCRNGTCHTCESTVLAGRVSYASEPLERPPEGRALICCSTPVTDLALAL</sequence>
<evidence type="ECO:0000256" key="3">
    <source>
        <dbReference type="SAM" id="MobiDB-lite"/>
    </source>
</evidence>
<dbReference type="InterPro" id="IPR005302">
    <property type="entry name" value="MoCF_Sase_C"/>
</dbReference>
<dbReference type="CDD" id="cd00207">
    <property type="entry name" value="fer2"/>
    <property type="match status" value="1"/>
</dbReference>
<dbReference type="Pfam" id="PF00111">
    <property type="entry name" value="Fer2"/>
    <property type="match status" value="1"/>
</dbReference>
<evidence type="ECO:0000256" key="2">
    <source>
        <dbReference type="ARBA" id="ARBA00023014"/>
    </source>
</evidence>
<name>A0A1G6TIU6_9ACTN</name>
<dbReference type="PROSITE" id="PS51340">
    <property type="entry name" value="MOSC"/>
    <property type="match status" value="1"/>
</dbReference>
<keyword evidence="1" id="KW-0001">2Fe-2S</keyword>
<dbReference type="InterPro" id="IPR052353">
    <property type="entry name" value="Benzoxazolinone_Detox_Enz"/>
</dbReference>
<dbReference type="Pfam" id="PF00970">
    <property type="entry name" value="FAD_binding_6"/>
    <property type="match status" value="1"/>
</dbReference>
<dbReference type="InterPro" id="IPR001433">
    <property type="entry name" value="OxRdtase_FAD/NAD-bd"/>
</dbReference>
<dbReference type="Gene3D" id="3.10.20.30">
    <property type="match status" value="1"/>
</dbReference>
<dbReference type="Gene3D" id="2.40.33.20">
    <property type="entry name" value="PK beta-barrel domain-like"/>
    <property type="match status" value="1"/>
</dbReference>
<dbReference type="PRINTS" id="PR00410">
    <property type="entry name" value="PHEHYDRXLASE"/>
</dbReference>
<dbReference type="Pfam" id="PF03473">
    <property type="entry name" value="MOSC"/>
    <property type="match status" value="1"/>
</dbReference>
<dbReference type="SUPFAM" id="SSF50800">
    <property type="entry name" value="PK beta-barrel domain-like"/>
    <property type="match status" value="1"/>
</dbReference>
<dbReference type="SUPFAM" id="SSF52343">
    <property type="entry name" value="Ferredoxin reductase-like, C-terminal NADP-linked domain"/>
    <property type="match status" value="1"/>
</dbReference>
<dbReference type="SUPFAM" id="SSF54292">
    <property type="entry name" value="2Fe-2S ferredoxin-like"/>
    <property type="match status" value="1"/>
</dbReference>
<dbReference type="InterPro" id="IPR017927">
    <property type="entry name" value="FAD-bd_FR_type"/>
</dbReference>
<evidence type="ECO:0000256" key="1">
    <source>
        <dbReference type="ARBA" id="ARBA00022714"/>
    </source>
</evidence>
<accession>A0A1G6TIU6</accession>
<dbReference type="PROSITE" id="PS51384">
    <property type="entry name" value="FAD_FR"/>
    <property type="match status" value="1"/>
</dbReference>
<dbReference type="OrthoDB" id="9801223at2"/>
<dbReference type="InterPro" id="IPR012675">
    <property type="entry name" value="Beta-grasp_dom_sf"/>
</dbReference>
<dbReference type="Pfam" id="PF00175">
    <property type="entry name" value="NAD_binding_1"/>
    <property type="match status" value="1"/>
</dbReference>
<dbReference type="GO" id="GO:0030170">
    <property type="term" value="F:pyridoxal phosphate binding"/>
    <property type="evidence" value="ECO:0007669"/>
    <property type="project" value="InterPro"/>
</dbReference>
<evidence type="ECO:0000313" key="8">
    <source>
        <dbReference type="Proteomes" id="UP000199416"/>
    </source>
</evidence>
<gene>
    <name evidence="7" type="ORF">SAMN05660690_3894</name>
</gene>
<dbReference type="InterPro" id="IPR001041">
    <property type="entry name" value="2Fe-2S_ferredoxin-type"/>
</dbReference>
<dbReference type="InterPro" id="IPR039261">
    <property type="entry name" value="FNR_nucleotide-bd"/>
</dbReference>
<feature type="domain" description="FAD-binding FR-type" evidence="6">
    <location>
        <begin position="226"/>
        <end position="332"/>
    </location>
</feature>
<dbReference type="PROSITE" id="PS51085">
    <property type="entry name" value="2FE2S_FER_2"/>
    <property type="match status" value="1"/>
</dbReference>
<dbReference type="SUPFAM" id="SSF63380">
    <property type="entry name" value="Riboflavin synthase domain-like"/>
    <property type="match status" value="1"/>
</dbReference>
<dbReference type="InterPro" id="IPR008333">
    <property type="entry name" value="Cbr1-like_FAD-bd_dom"/>
</dbReference>
<evidence type="ECO:0000259" key="5">
    <source>
        <dbReference type="PROSITE" id="PS51340"/>
    </source>
</evidence>